<dbReference type="RefSeq" id="WP_027885735.1">
    <property type="nucleotide sequence ID" value="NZ_BMWY01000004.1"/>
</dbReference>
<dbReference type="PANTHER" id="PTHR30349:SF64">
    <property type="entry name" value="PROPHAGE INTEGRASE INTD-RELATED"/>
    <property type="match status" value="1"/>
</dbReference>
<dbReference type="InterPro" id="IPR025269">
    <property type="entry name" value="SAM-like_dom"/>
</dbReference>
<keyword evidence="3" id="KW-0233">DNA recombination</keyword>
<organism evidence="5 6">
    <name type="scientific">Mesonia mobilis</name>
    <dbReference type="NCBI Taxonomy" id="369791"/>
    <lineage>
        <taxon>Bacteria</taxon>
        <taxon>Pseudomonadati</taxon>
        <taxon>Bacteroidota</taxon>
        <taxon>Flavobacteriia</taxon>
        <taxon>Flavobacteriales</taxon>
        <taxon>Flavobacteriaceae</taxon>
        <taxon>Mesonia</taxon>
    </lineage>
</organism>
<evidence type="ECO:0000259" key="4">
    <source>
        <dbReference type="PROSITE" id="PS51898"/>
    </source>
</evidence>
<evidence type="ECO:0000256" key="1">
    <source>
        <dbReference type="ARBA" id="ARBA00008857"/>
    </source>
</evidence>
<protein>
    <submittedName>
        <fullName evidence="5">Transposase</fullName>
    </submittedName>
</protein>
<dbReference type="InterPro" id="IPR010998">
    <property type="entry name" value="Integrase_recombinase_N"/>
</dbReference>
<dbReference type="InterPro" id="IPR013762">
    <property type="entry name" value="Integrase-like_cat_sf"/>
</dbReference>
<dbReference type="InterPro" id="IPR035386">
    <property type="entry name" value="Arm-DNA-bind_5"/>
</dbReference>
<comment type="similarity">
    <text evidence="1">Belongs to the 'phage' integrase family.</text>
</comment>
<evidence type="ECO:0000256" key="3">
    <source>
        <dbReference type="ARBA" id="ARBA00023172"/>
    </source>
</evidence>
<dbReference type="PROSITE" id="PS51898">
    <property type="entry name" value="TYR_RECOMBINASE"/>
    <property type="match status" value="1"/>
</dbReference>
<evidence type="ECO:0000256" key="2">
    <source>
        <dbReference type="ARBA" id="ARBA00023125"/>
    </source>
</evidence>
<accession>A0ABQ3BT63</accession>
<evidence type="ECO:0000313" key="5">
    <source>
        <dbReference type="EMBL" id="GGZ56369.1"/>
    </source>
</evidence>
<dbReference type="PANTHER" id="PTHR30349">
    <property type="entry name" value="PHAGE INTEGRASE-RELATED"/>
    <property type="match status" value="1"/>
</dbReference>
<comment type="caution">
    <text evidence="5">The sequence shown here is derived from an EMBL/GenBank/DDBJ whole genome shotgun (WGS) entry which is preliminary data.</text>
</comment>
<evidence type="ECO:0000313" key="6">
    <source>
        <dbReference type="Proteomes" id="UP000615593"/>
    </source>
</evidence>
<keyword evidence="2" id="KW-0238">DNA-binding</keyword>
<dbReference type="GeneID" id="94369410"/>
<dbReference type="SUPFAM" id="SSF56349">
    <property type="entry name" value="DNA breaking-rejoining enzymes"/>
    <property type="match status" value="1"/>
</dbReference>
<feature type="domain" description="Tyr recombinase" evidence="4">
    <location>
        <begin position="216"/>
        <end position="394"/>
    </location>
</feature>
<sequence>MNNYKISILFFLQKSRINKQDKCPIRCRITYNKKRQEFATGIFVEIKNWNINKKKTTNESLNDKLIVIESGINSAFLKLKLSGEHFDVSDVLKTFRGEKSNKDMMLLEFFSLMLEKKKKLIGIELTEKTWDKFLYVQNHLKDFITCKFQKNDLYLQKLKFNFIEDFEYFLKTEKKHKQITANKAIQRFKYVIKQAVGQGYLERNPFYDHKPKKTRKEVVFLSKQELDLLESKPIQQSKLDRTRDCFIFCCYTGLAYREMYNLEKKNLVTGFDGNIWIQMQREKTKKNISVPVLPKAIRIIEKYKSVNSEYILPRLSNQRFNSYLKEIAGIVGIDKRLTHHMARKTFATTVLLYNNVPMEIVSELLGHSSIKVTQAHYGKILKKKVSEEMKKLYDRF</sequence>
<dbReference type="Pfam" id="PF00589">
    <property type="entry name" value="Phage_integrase"/>
    <property type="match status" value="1"/>
</dbReference>
<dbReference type="InterPro" id="IPR002104">
    <property type="entry name" value="Integrase_catalytic"/>
</dbReference>
<keyword evidence="6" id="KW-1185">Reference proteome</keyword>
<dbReference type="Gene3D" id="1.10.443.10">
    <property type="entry name" value="Intergrase catalytic core"/>
    <property type="match status" value="1"/>
</dbReference>
<dbReference type="CDD" id="cd01185">
    <property type="entry name" value="INTN1_C_like"/>
    <property type="match status" value="1"/>
</dbReference>
<proteinExistence type="inferred from homology"/>
<name>A0ABQ3BT63_9FLAO</name>
<dbReference type="Gene3D" id="1.10.150.130">
    <property type="match status" value="1"/>
</dbReference>
<dbReference type="Proteomes" id="UP000615593">
    <property type="component" value="Unassembled WGS sequence"/>
</dbReference>
<dbReference type="EMBL" id="BMWY01000004">
    <property type="protein sequence ID" value="GGZ56369.1"/>
    <property type="molecule type" value="Genomic_DNA"/>
</dbReference>
<dbReference type="InterPro" id="IPR011010">
    <property type="entry name" value="DNA_brk_join_enz"/>
</dbReference>
<reference evidence="6" key="1">
    <citation type="journal article" date="2019" name="Int. J. Syst. Evol. Microbiol.">
        <title>The Global Catalogue of Microorganisms (GCM) 10K type strain sequencing project: providing services to taxonomists for standard genome sequencing and annotation.</title>
        <authorList>
            <consortium name="The Broad Institute Genomics Platform"/>
            <consortium name="The Broad Institute Genome Sequencing Center for Infectious Disease"/>
            <person name="Wu L."/>
            <person name="Ma J."/>
        </authorList>
    </citation>
    <scope>NUCLEOTIDE SEQUENCE [LARGE SCALE GENOMIC DNA]</scope>
    <source>
        <strain evidence="6">KCTC 12708</strain>
    </source>
</reference>
<gene>
    <name evidence="5" type="ORF">GCM10008088_17430</name>
</gene>
<dbReference type="Pfam" id="PF17293">
    <property type="entry name" value="Arm-DNA-bind_5"/>
    <property type="match status" value="1"/>
</dbReference>
<dbReference type="Pfam" id="PF13102">
    <property type="entry name" value="Phage_int_SAM_5"/>
    <property type="match status" value="1"/>
</dbReference>
<dbReference type="InterPro" id="IPR050090">
    <property type="entry name" value="Tyrosine_recombinase_XerCD"/>
</dbReference>